<evidence type="ECO:0000313" key="12">
    <source>
        <dbReference type="EMBL" id="TKR86463.1"/>
    </source>
</evidence>
<dbReference type="SUPFAM" id="SSF81301">
    <property type="entry name" value="Nucleotidyltransferase"/>
    <property type="match status" value="1"/>
</dbReference>
<feature type="domain" description="tRNA nucleotidyltransferase/poly(A) polymerase RNA and SrmB- binding" evidence="11">
    <location>
        <begin position="231"/>
        <end position="281"/>
    </location>
</feature>
<evidence type="ECO:0000256" key="7">
    <source>
        <dbReference type="ARBA" id="ARBA00022741"/>
    </source>
</evidence>
<dbReference type="InterPro" id="IPR050264">
    <property type="entry name" value="Bact_CCA-adding_enz_type3_sf"/>
</dbReference>
<reference evidence="12 13" key="2">
    <citation type="journal article" date="2019" name="G3 (Bethesda)">
        <title>Hybrid Assembly of the Genome of the Entomopathogenic Nematode Steinernema carpocapsae Identifies the X-Chromosome.</title>
        <authorList>
            <person name="Serra L."/>
            <person name="Macchietto M."/>
            <person name="Macias-Munoz A."/>
            <person name="McGill C.J."/>
            <person name="Rodriguez I.M."/>
            <person name="Rodriguez B."/>
            <person name="Murad R."/>
            <person name="Mortazavi A."/>
        </authorList>
    </citation>
    <scope>NUCLEOTIDE SEQUENCE [LARGE SCALE GENOMIC DNA]</scope>
    <source>
        <strain evidence="12 13">ALL</strain>
    </source>
</reference>
<dbReference type="Gene3D" id="1.10.3090.10">
    <property type="entry name" value="cca-adding enzyme, domain 2"/>
    <property type="match status" value="1"/>
</dbReference>
<evidence type="ECO:0000259" key="10">
    <source>
        <dbReference type="Pfam" id="PF01743"/>
    </source>
</evidence>
<dbReference type="CDD" id="cd05398">
    <property type="entry name" value="NT_ClassII-CCAase"/>
    <property type="match status" value="1"/>
</dbReference>
<organism evidence="12 13">
    <name type="scientific">Steinernema carpocapsae</name>
    <name type="common">Entomopathogenic nematode</name>
    <dbReference type="NCBI Taxonomy" id="34508"/>
    <lineage>
        <taxon>Eukaryota</taxon>
        <taxon>Metazoa</taxon>
        <taxon>Ecdysozoa</taxon>
        <taxon>Nematoda</taxon>
        <taxon>Chromadorea</taxon>
        <taxon>Rhabditida</taxon>
        <taxon>Tylenchina</taxon>
        <taxon>Panagrolaimomorpha</taxon>
        <taxon>Strongyloidoidea</taxon>
        <taxon>Steinernematidae</taxon>
        <taxon>Steinernema</taxon>
    </lineage>
</organism>
<comment type="cofactor">
    <cofactor evidence="1">
        <name>Mg(2+)</name>
        <dbReference type="ChEBI" id="CHEBI:18420"/>
    </cofactor>
</comment>
<keyword evidence="13" id="KW-1185">Reference proteome</keyword>
<evidence type="ECO:0000256" key="1">
    <source>
        <dbReference type="ARBA" id="ARBA00001946"/>
    </source>
</evidence>
<keyword evidence="3 9" id="KW-0808">Transferase</keyword>
<dbReference type="PANTHER" id="PTHR46173:SF1">
    <property type="entry name" value="CCA TRNA NUCLEOTIDYLTRANSFERASE 1, MITOCHONDRIAL"/>
    <property type="match status" value="1"/>
</dbReference>
<dbReference type="GO" id="GO:0001680">
    <property type="term" value="P:tRNA 3'-terminal CCA addition"/>
    <property type="evidence" value="ECO:0007669"/>
    <property type="project" value="TreeGrafter"/>
</dbReference>
<dbReference type="GO" id="GO:0016779">
    <property type="term" value="F:nucleotidyltransferase activity"/>
    <property type="evidence" value="ECO:0007669"/>
    <property type="project" value="UniProtKB-KW"/>
</dbReference>
<keyword evidence="8" id="KW-0460">Magnesium</keyword>
<dbReference type="AlphaFoldDB" id="A0A4U5NTK2"/>
<evidence type="ECO:0000256" key="6">
    <source>
        <dbReference type="ARBA" id="ARBA00022723"/>
    </source>
</evidence>
<dbReference type="OrthoDB" id="445712at2759"/>
<dbReference type="EMBL" id="AZBU02000003">
    <property type="protein sequence ID" value="TKR86463.1"/>
    <property type="molecule type" value="Genomic_DNA"/>
</dbReference>
<keyword evidence="4" id="KW-0819">tRNA processing</keyword>
<dbReference type="GO" id="GO:0000166">
    <property type="term" value="F:nucleotide binding"/>
    <property type="evidence" value="ECO:0007669"/>
    <property type="project" value="UniProtKB-KW"/>
</dbReference>
<dbReference type="Gene3D" id="3.30.460.10">
    <property type="entry name" value="Beta Polymerase, domain 2"/>
    <property type="match status" value="1"/>
</dbReference>
<evidence type="ECO:0000256" key="2">
    <source>
        <dbReference type="ARBA" id="ARBA00007265"/>
    </source>
</evidence>
<name>A0A4U5NTK2_STECR</name>
<evidence type="ECO:0000256" key="8">
    <source>
        <dbReference type="ARBA" id="ARBA00022842"/>
    </source>
</evidence>
<dbReference type="GO" id="GO:0005739">
    <property type="term" value="C:mitochondrion"/>
    <property type="evidence" value="ECO:0007669"/>
    <property type="project" value="TreeGrafter"/>
</dbReference>
<sequence length="479" mass="54930">MNKSVLLQFRRFCDSKKPVVPQFSRYTKPIMDSEVIEPKILNIAEKEDFKALFTPELNKLRGLFDKNNFEIRMAGGAVRDLLMGIKPSDVDFASTATPDDMKDMFTRENIRMLHKRGEEHGTITCRIDDKDNFEITTLRIDVLCDGRRAEVQYTTNWQLDANRRDLTINSLFLDMDGNVIDYFNGIEDCARRQIHFVGAAAQRIQEDFLRILRYFRFYGRIANFEQEHSAATLEAIRTNKDGLKGVSGERIWTELRKILVGRFAGAVVKCMLDDCGLHEYLGLQPSISTDDFLRIDREAAHRKPHHATMLAALLSDLDALALFHKRAKISNAEKNLAEFIIGERDQAAQNKSNVEYFKEILVDRERAPNVDRKKLTGRECVTELMKYICVSDQIFADVNAFQPPEFPIRGTDLMDVGAPTGKGMRVLLQLLYDNWKKNAYSQNKEELLKAAVGYVEQAEAQAEKERSEAKANRKRKADK</sequence>
<keyword evidence="9" id="KW-0694">RNA-binding</keyword>
<accession>A0A4U5NTK2</accession>
<evidence type="ECO:0000259" key="11">
    <source>
        <dbReference type="Pfam" id="PF12627"/>
    </source>
</evidence>
<dbReference type="InterPro" id="IPR002646">
    <property type="entry name" value="PolA_pol_head_dom"/>
</dbReference>
<evidence type="ECO:0000256" key="9">
    <source>
        <dbReference type="RuleBase" id="RU003953"/>
    </source>
</evidence>
<protein>
    <recommendedName>
        <fullName evidence="14">Poly A polymerase head domain-containing protein</fullName>
    </recommendedName>
</protein>
<gene>
    <name evidence="12" type="ORF">L596_011053</name>
</gene>
<evidence type="ECO:0000256" key="5">
    <source>
        <dbReference type="ARBA" id="ARBA00022695"/>
    </source>
</evidence>
<proteinExistence type="inferred from homology"/>
<keyword evidence="6" id="KW-0479">Metal-binding</keyword>
<dbReference type="Pfam" id="PF01743">
    <property type="entry name" value="PolyA_pol"/>
    <property type="match status" value="1"/>
</dbReference>
<dbReference type="Pfam" id="PF12627">
    <property type="entry name" value="PolyA_pol_RNAbd"/>
    <property type="match status" value="1"/>
</dbReference>
<dbReference type="Proteomes" id="UP000298663">
    <property type="component" value="Unassembled WGS sequence"/>
</dbReference>
<evidence type="ECO:0000256" key="4">
    <source>
        <dbReference type="ARBA" id="ARBA00022694"/>
    </source>
</evidence>
<dbReference type="InterPro" id="IPR043519">
    <property type="entry name" value="NT_sf"/>
</dbReference>
<keyword evidence="5" id="KW-0548">Nucleotidyltransferase</keyword>
<dbReference type="InterPro" id="IPR032828">
    <property type="entry name" value="PolyA_RNA-bd"/>
</dbReference>
<dbReference type="PANTHER" id="PTHR46173">
    <property type="entry name" value="CCA TRNA NUCLEOTIDYLTRANSFERASE 1, MITOCHONDRIAL"/>
    <property type="match status" value="1"/>
</dbReference>
<evidence type="ECO:0000256" key="3">
    <source>
        <dbReference type="ARBA" id="ARBA00022679"/>
    </source>
</evidence>
<reference evidence="12 13" key="1">
    <citation type="journal article" date="2015" name="Genome Biol.">
        <title>Comparative genomics of Steinernema reveals deeply conserved gene regulatory networks.</title>
        <authorList>
            <person name="Dillman A.R."/>
            <person name="Macchietto M."/>
            <person name="Porter C.F."/>
            <person name="Rogers A."/>
            <person name="Williams B."/>
            <person name="Antoshechkin I."/>
            <person name="Lee M.M."/>
            <person name="Goodwin Z."/>
            <person name="Lu X."/>
            <person name="Lewis E.E."/>
            <person name="Goodrich-Blair H."/>
            <person name="Stock S.P."/>
            <person name="Adams B.J."/>
            <person name="Sternberg P.W."/>
            <person name="Mortazavi A."/>
        </authorList>
    </citation>
    <scope>NUCLEOTIDE SEQUENCE [LARGE SCALE GENOMIC DNA]</scope>
    <source>
        <strain evidence="12 13">ALL</strain>
    </source>
</reference>
<comment type="caution">
    <text evidence="12">The sequence shown here is derived from an EMBL/GenBank/DDBJ whole genome shotgun (WGS) entry which is preliminary data.</text>
</comment>
<dbReference type="GO" id="GO:0046872">
    <property type="term" value="F:metal ion binding"/>
    <property type="evidence" value="ECO:0007669"/>
    <property type="project" value="UniProtKB-KW"/>
</dbReference>
<evidence type="ECO:0000313" key="13">
    <source>
        <dbReference type="Proteomes" id="UP000298663"/>
    </source>
</evidence>
<feature type="domain" description="Poly A polymerase head" evidence="10">
    <location>
        <begin position="72"/>
        <end position="194"/>
    </location>
</feature>
<dbReference type="SUPFAM" id="SSF81891">
    <property type="entry name" value="Poly A polymerase C-terminal region-like"/>
    <property type="match status" value="1"/>
</dbReference>
<dbReference type="GO" id="GO:0000049">
    <property type="term" value="F:tRNA binding"/>
    <property type="evidence" value="ECO:0007669"/>
    <property type="project" value="TreeGrafter"/>
</dbReference>
<keyword evidence="7" id="KW-0547">Nucleotide-binding</keyword>
<dbReference type="GO" id="GO:1990180">
    <property type="term" value="P:mitochondrial tRNA 3'-end processing"/>
    <property type="evidence" value="ECO:0007669"/>
    <property type="project" value="TreeGrafter"/>
</dbReference>
<dbReference type="STRING" id="34508.A0A4U5NTK2"/>
<evidence type="ECO:0008006" key="14">
    <source>
        <dbReference type="Google" id="ProtNLM"/>
    </source>
</evidence>
<comment type="similarity">
    <text evidence="2 9">Belongs to the tRNA nucleotidyltransferase/poly(A) polymerase family.</text>
</comment>